<name>A0A5J5DAZ0_9PERO</name>
<dbReference type="AlphaFoldDB" id="A0A5J5DAZ0"/>
<dbReference type="PANTHER" id="PTHR11339:SF406">
    <property type="entry name" value="MUCIN-5AC-LIKE"/>
    <property type="match status" value="1"/>
</dbReference>
<dbReference type="PANTHER" id="PTHR11339">
    <property type="entry name" value="EXTRACELLULAR MATRIX GLYCOPROTEIN RELATED"/>
    <property type="match status" value="1"/>
</dbReference>
<dbReference type="InterPro" id="IPR014853">
    <property type="entry name" value="VWF/SSPO/ZAN-like_Cys-rich_dom"/>
</dbReference>
<evidence type="ECO:0000259" key="2">
    <source>
        <dbReference type="PROSITE" id="PS01208"/>
    </source>
</evidence>
<evidence type="ECO:0000313" key="4">
    <source>
        <dbReference type="Proteomes" id="UP000327493"/>
    </source>
</evidence>
<proteinExistence type="predicted"/>
<evidence type="ECO:0000313" key="3">
    <source>
        <dbReference type="EMBL" id="KAA8591407.1"/>
    </source>
</evidence>
<dbReference type="InterPro" id="IPR001007">
    <property type="entry name" value="VWF_dom"/>
</dbReference>
<dbReference type="SUPFAM" id="SSF57567">
    <property type="entry name" value="Serine protease inhibitors"/>
    <property type="match status" value="1"/>
</dbReference>
<dbReference type="InterPro" id="IPR050780">
    <property type="entry name" value="Mucin_vWF_Thrombospondin_sf"/>
</dbReference>
<dbReference type="Pfam" id="PF08742">
    <property type="entry name" value="C8"/>
    <property type="match status" value="1"/>
</dbReference>
<dbReference type="Gene3D" id="2.10.25.10">
    <property type="entry name" value="Laminin"/>
    <property type="match status" value="1"/>
</dbReference>
<accession>A0A5J5DAZ0</accession>
<sequence>MHIKLVGCTSLQTYADACAESGLCIDWRNATDGLCEYDCPSPKVYRACGPQVEPTCDSWYNQKFVYAVNEFSAMTNVKLEGCFCPDDHFLLSSSSNECANSTWKENCNECRCEEDTLQVSCHPVSCPAQPPLSCDEEGQVKVTETVGCCQEEIC</sequence>
<protein>
    <recommendedName>
        <fullName evidence="2">VWFC domain-containing protein</fullName>
    </recommendedName>
</protein>
<evidence type="ECO:0000256" key="1">
    <source>
        <dbReference type="ARBA" id="ARBA00023157"/>
    </source>
</evidence>
<dbReference type="InterPro" id="IPR036084">
    <property type="entry name" value="Ser_inhib-like_sf"/>
</dbReference>
<dbReference type="Proteomes" id="UP000327493">
    <property type="component" value="Chromosome 7"/>
</dbReference>
<organism evidence="3 4">
    <name type="scientific">Etheostoma spectabile</name>
    <name type="common">orangethroat darter</name>
    <dbReference type="NCBI Taxonomy" id="54343"/>
    <lineage>
        <taxon>Eukaryota</taxon>
        <taxon>Metazoa</taxon>
        <taxon>Chordata</taxon>
        <taxon>Craniata</taxon>
        <taxon>Vertebrata</taxon>
        <taxon>Euteleostomi</taxon>
        <taxon>Actinopterygii</taxon>
        <taxon>Neopterygii</taxon>
        <taxon>Teleostei</taxon>
        <taxon>Neoteleostei</taxon>
        <taxon>Acanthomorphata</taxon>
        <taxon>Eupercaria</taxon>
        <taxon>Perciformes</taxon>
        <taxon>Percoidei</taxon>
        <taxon>Percidae</taxon>
        <taxon>Etheostomatinae</taxon>
        <taxon>Etheostoma</taxon>
    </lineage>
</organism>
<comment type="caution">
    <text evidence="3">The sequence shown here is derived from an EMBL/GenBank/DDBJ whole genome shotgun (WGS) entry which is preliminary data.</text>
</comment>
<feature type="non-terminal residue" evidence="3">
    <location>
        <position position="154"/>
    </location>
</feature>
<gene>
    <name evidence="3" type="ORF">FQN60_002350</name>
</gene>
<keyword evidence="4" id="KW-1185">Reference proteome</keyword>
<dbReference type="PROSITE" id="PS01208">
    <property type="entry name" value="VWFC_1"/>
    <property type="match status" value="1"/>
</dbReference>
<keyword evidence="1" id="KW-1015">Disulfide bond</keyword>
<reference evidence="3 4" key="1">
    <citation type="submission" date="2019-08" db="EMBL/GenBank/DDBJ databases">
        <title>A chromosome-level genome assembly, high-density linkage maps, and genome scans reveal the genomic architecture of hybrid incompatibilities underlying speciation via character displacement in darters (Percidae: Etheostominae).</title>
        <authorList>
            <person name="Moran R.L."/>
            <person name="Catchen J.M."/>
            <person name="Fuller R.C."/>
        </authorList>
    </citation>
    <scope>NUCLEOTIDE SEQUENCE [LARGE SCALE GENOMIC DNA]</scope>
    <source>
        <strain evidence="3">EspeVRDwgs_2016</strain>
        <tissue evidence="3">Muscle</tissue>
    </source>
</reference>
<feature type="domain" description="VWFC" evidence="2">
    <location>
        <begin position="107"/>
        <end position="154"/>
    </location>
</feature>
<dbReference type="EMBL" id="VOFY01000007">
    <property type="protein sequence ID" value="KAA8591407.1"/>
    <property type="molecule type" value="Genomic_DNA"/>
</dbReference>